<accession>C6A4A9</accession>
<dbReference type="GeneID" id="8096406"/>
<dbReference type="GO" id="GO:0008270">
    <property type="term" value="F:zinc ion binding"/>
    <property type="evidence" value="ECO:0007669"/>
    <property type="project" value="TreeGrafter"/>
</dbReference>
<keyword evidence="2" id="KW-0808">Transferase</keyword>
<name>C6A4A9_THESM</name>
<evidence type="ECO:0000313" key="2">
    <source>
        <dbReference type="EMBL" id="ACS90454.1"/>
    </source>
</evidence>
<dbReference type="KEGG" id="tsi:TSIB_1403"/>
<sequence>MDLHTHTRFSDGIGDIRDNIAEAERKGLRIVGISDHIHFFTPHVLNSYLSLINQAKKDSETIVLAGMEANILPEGVDITDDLRKRLDYVIASVHMYFNPGSHHKYLELVKTAIQDENVDIIGHFGNVFSYIGHPSIKDYKEIIDLAEEYGKGFEISTRYRVPELDFIKFCIKRGVKLVFGSDAHQPKDVGNINWGLKAFKRAGGKKEDLIFSELL</sequence>
<proteinExistence type="predicted"/>
<feature type="domain" description="Polymerase/histidinol phosphatase N-terminal" evidence="1">
    <location>
        <begin position="1"/>
        <end position="73"/>
    </location>
</feature>
<dbReference type="OrthoDB" id="9968at2157"/>
<gene>
    <name evidence="2" type="ordered locus">TSIB_1403</name>
</gene>
<dbReference type="STRING" id="604354.TSIB_1403"/>
<evidence type="ECO:0000313" key="3">
    <source>
        <dbReference type="Proteomes" id="UP000009079"/>
    </source>
</evidence>
<dbReference type="SMART" id="SM00481">
    <property type="entry name" value="POLIIIAc"/>
    <property type="match status" value="1"/>
</dbReference>
<dbReference type="InterPro" id="IPR004013">
    <property type="entry name" value="PHP_dom"/>
</dbReference>
<evidence type="ECO:0000259" key="1">
    <source>
        <dbReference type="SMART" id="SM00481"/>
    </source>
</evidence>
<dbReference type="GO" id="GO:0016740">
    <property type="term" value="F:transferase activity"/>
    <property type="evidence" value="ECO:0007669"/>
    <property type="project" value="UniProtKB-KW"/>
</dbReference>
<dbReference type="NCBIfam" id="NF006251">
    <property type="entry name" value="PRK08392.1"/>
    <property type="match status" value="1"/>
</dbReference>
<keyword evidence="3" id="KW-1185">Reference proteome</keyword>
<dbReference type="PANTHER" id="PTHR36928:SF1">
    <property type="entry name" value="PHOSPHATASE YCDX-RELATED"/>
    <property type="match status" value="1"/>
</dbReference>
<dbReference type="HOGENOM" id="CLU_061999_1_1_2"/>
<dbReference type="Pfam" id="PF02811">
    <property type="entry name" value="PHP"/>
    <property type="match status" value="1"/>
</dbReference>
<dbReference type="SUPFAM" id="SSF89550">
    <property type="entry name" value="PHP domain-like"/>
    <property type="match status" value="1"/>
</dbReference>
<dbReference type="AlphaFoldDB" id="C6A4A9"/>
<dbReference type="RefSeq" id="WP_015849672.1">
    <property type="nucleotide sequence ID" value="NC_012883.1"/>
</dbReference>
<dbReference type="InterPro" id="IPR003141">
    <property type="entry name" value="Pol/His_phosphatase_N"/>
</dbReference>
<dbReference type="InterPro" id="IPR050243">
    <property type="entry name" value="PHP_phosphatase"/>
</dbReference>
<organism evidence="2 3">
    <name type="scientific">Thermococcus sibiricus (strain DSM 12597 / MM 739)</name>
    <dbReference type="NCBI Taxonomy" id="604354"/>
    <lineage>
        <taxon>Archaea</taxon>
        <taxon>Methanobacteriati</taxon>
        <taxon>Methanobacteriota</taxon>
        <taxon>Thermococci</taxon>
        <taxon>Thermococcales</taxon>
        <taxon>Thermococcaceae</taxon>
        <taxon>Thermococcus</taxon>
    </lineage>
</organism>
<dbReference type="Proteomes" id="UP000009079">
    <property type="component" value="Chromosome"/>
</dbReference>
<reference evidence="2 3" key="1">
    <citation type="journal article" date="2009" name="Appl. Environ. Microbiol.">
        <title>Metabolic versatility and indigenous origin of the archaeon Thermococcus sibiricus, isolated from a siberian oil reservoir, as revealed by genome analysis.</title>
        <authorList>
            <person name="Mardanov A.V."/>
            <person name="Ravin N.V."/>
            <person name="Svetlitchnyi V.A."/>
            <person name="Beletsky A.V."/>
            <person name="Miroshnichenko M.L."/>
            <person name="Bonch-Osmolovskaya E.A."/>
            <person name="Skryabin K.G."/>
        </authorList>
    </citation>
    <scope>NUCLEOTIDE SEQUENCE [LARGE SCALE GENOMIC DNA]</scope>
    <source>
        <strain evidence="3">DSM 12597 / MM 739</strain>
    </source>
</reference>
<dbReference type="EMBL" id="CP001463">
    <property type="protein sequence ID" value="ACS90454.1"/>
    <property type="molecule type" value="Genomic_DNA"/>
</dbReference>
<protein>
    <submittedName>
        <fullName evidence="2">Putative phosphotransferase, php family</fullName>
    </submittedName>
</protein>
<dbReference type="GO" id="GO:0005829">
    <property type="term" value="C:cytosol"/>
    <property type="evidence" value="ECO:0007669"/>
    <property type="project" value="TreeGrafter"/>
</dbReference>
<dbReference type="GO" id="GO:0042578">
    <property type="term" value="F:phosphoric ester hydrolase activity"/>
    <property type="evidence" value="ECO:0007669"/>
    <property type="project" value="TreeGrafter"/>
</dbReference>
<dbReference type="PANTHER" id="PTHR36928">
    <property type="entry name" value="PHOSPHATASE YCDX-RELATED"/>
    <property type="match status" value="1"/>
</dbReference>
<dbReference type="Gene3D" id="3.20.20.140">
    <property type="entry name" value="Metal-dependent hydrolases"/>
    <property type="match status" value="1"/>
</dbReference>
<dbReference type="InterPro" id="IPR016195">
    <property type="entry name" value="Pol/histidinol_Pase-like"/>
</dbReference>
<dbReference type="eggNOG" id="arCOG00304">
    <property type="taxonomic scope" value="Archaea"/>
</dbReference>